<evidence type="ECO:0000313" key="3">
    <source>
        <dbReference type="Proteomes" id="UP000199101"/>
    </source>
</evidence>
<dbReference type="SUPFAM" id="SSF55729">
    <property type="entry name" value="Acyl-CoA N-acyltransferases (Nat)"/>
    <property type="match status" value="1"/>
</dbReference>
<keyword evidence="3" id="KW-1185">Reference proteome</keyword>
<dbReference type="EMBL" id="FMAG01000014">
    <property type="protein sequence ID" value="SCB49491.1"/>
    <property type="molecule type" value="Genomic_DNA"/>
</dbReference>
<feature type="domain" description="BioF2-like acetyltransferase" evidence="1">
    <location>
        <begin position="198"/>
        <end position="334"/>
    </location>
</feature>
<dbReference type="InterPro" id="IPR038740">
    <property type="entry name" value="BioF2-like_GNAT_dom"/>
</dbReference>
<evidence type="ECO:0000259" key="1">
    <source>
        <dbReference type="Pfam" id="PF13480"/>
    </source>
</evidence>
<reference evidence="3" key="1">
    <citation type="submission" date="2016-08" db="EMBL/GenBank/DDBJ databases">
        <authorList>
            <person name="Varghese N."/>
            <person name="Submissions Spin"/>
        </authorList>
    </citation>
    <scope>NUCLEOTIDE SEQUENCE [LARGE SCALE GENOMIC DNA]</scope>
    <source>
        <strain evidence="3">HAMBI 2975</strain>
    </source>
</reference>
<dbReference type="InterPro" id="IPR016181">
    <property type="entry name" value="Acyl_CoA_acyltransferase"/>
</dbReference>
<sequence length="350" mass="38617">MTIKLSSNQRDGSNSVSRGNVSPIFVASSVNEIGKYRWDDLVHRAQAPVFYEWNFVKSIEDNPLTTGAEPFYLYSEGLSGRLSLLTTLYLQTAVNPFGTSATPEKMLVGHLWHCYDTRVLTEATITVEQVHALKAEITDLARKHGAVTCGLCNIDRSGPLAQTIGIAGFPAVNGASRYSLLPEEGATLSLHLERVGRATRKTLKHYYRRAQNAGAKISFVPTDRALDEDVLNLCLATANKHAPGYYPPSELSVLLRSLGDSCRVLRVELGGVLLAVSICLLDAHAAHFWAGGCLYPDELNWSPQYVLFAAEIEYGFLSGRSRVEFGRRNDEFKKRHGLQAVGLSNWTWSV</sequence>
<dbReference type="Proteomes" id="UP000199101">
    <property type="component" value="Unassembled WGS sequence"/>
</dbReference>
<organism evidence="2 3">
    <name type="scientific">Rhizobium multihospitium</name>
    <dbReference type="NCBI Taxonomy" id="410764"/>
    <lineage>
        <taxon>Bacteria</taxon>
        <taxon>Pseudomonadati</taxon>
        <taxon>Pseudomonadota</taxon>
        <taxon>Alphaproteobacteria</taxon>
        <taxon>Hyphomicrobiales</taxon>
        <taxon>Rhizobiaceae</taxon>
        <taxon>Rhizobium/Agrobacterium group</taxon>
        <taxon>Rhizobium</taxon>
    </lineage>
</organism>
<dbReference type="RefSeq" id="WP_092719728.1">
    <property type="nucleotide sequence ID" value="NZ_FMAG01000014.1"/>
</dbReference>
<gene>
    <name evidence="2" type="ORF">GA0061103_0602</name>
</gene>
<proteinExistence type="predicted"/>
<dbReference type="AlphaFoldDB" id="A0A1C3XBA1"/>
<dbReference type="Gene3D" id="3.40.630.30">
    <property type="match status" value="1"/>
</dbReference>
<protein>
    <submittedName>
        <fullName evidence="2">Acetyltransferase (GNAT) domain-containing protein</fullName>
    </submittedName>
</protein>
<dbReference type="GO" id="GO:0016740">
    <property type="term" value="F:transferase activity"/>
    <property type="evidence" value="ECO:0007669"/>
    <property type="project" value="UniProtKB-KW"/>
</dbReference>
<dbReference type="OrthoDB" id="9773932at2"/>
<dbReference type="Pfam" id="PF13480">
    <property type="entry name" value="Acetyltransf_6"/>
    <property type="match status" value="1"/>
</dbReference>
<dbReference type="STRING" id="410764.GA0061103_0602"/>
<evidence type="ECO:0000313" key="2">
    <source>
        <dbReference type="EMBL" id="SCB49491.1"/>
    </source>
</evidence>
<accession>A0A1C3XBA1</accession>
<name>A0A1C3XBA1_9HYPH</name>
<keyword evidence="2" id="KW-0808">Transferase</keyword>